<dbReference type="OrthoDB" id="29145at2759"/>
<sequence>MRRFGQFPLLGLALKNQNKIFQIMIESIFFFWCLNQNLSKQLIQEFRHWQAFLAGDNIQFKDKLLQKGIFKSLIKLSIRYKTDFDVFNTIMLAISNLARGKPTTNIYQKRLIYILSHIIISIEDKEL</sequence>
<dbReference type="EMBL" id="CAJJDO010000115">
    <property type="protein sequence ID" value="CAD8197238.1"/>
    <property type="molecule type" value="Genomic_DNA"/>
</dbReference>
<evidence type="ECO:0000313" key="1">
    <source>
        <dbReference type="EMBL" id="CAD8197238.1"/>
    </source>
</evidence>
<organism evidence="1 2">
    <name type="scientific">Paramecium pentaurelia</name>
    <dbReference type="NCBI Taxonomy" id="43138"/>
    <lineage>
        <taxon>Eukaryota</taxon>
        <taxon>Sar</taxon>
        <taxon>Alveolata</taxon>
        <taxon>Ciliophora</taxon>
        <taxon>Intramacronucleata</taxon>
        <taxon>Oligohymenophorea</taxon>
        <taxon>Peniculida</taxon>
        <taxon>Parameciidae</taxon>
        <taxon>Paramecium</taxon>
    </lineage>
</organism>
<dbReference type="AlphaFoldDB" id="A0A8S1X477"/>
<evidence type="ECO:0000313" key="2">
    <source>
        <dbReference type="Proteomes" id="UP000689195"/>
    </source>
</evidence>
<name>A0A8S1X477_9CILI</name>
<accession>A0A8S1X477</accession>
<dbReference type="Proteomes" id="UP000689195">
    <property type="component" value="Unassembled WGS sequence"/>
</dbReference>
<protein>
    <submittedName>
        <fullName evidence="1">Uncharacterized protein</fullName>
    </submittedName>
</protein>
<proteinExistence type="predicted"/>
<comment type="caution">
    <text evidence="1">The sequence shown here is derived from an EMBL/GenBank/DDBJ whole genome shotgun (WGS) entry which is preliminary data.</text>
</comment>
<keyword evidence="2" id="KW-1185">Reference proteome</keyword>
<reference evidence="1" key="1">
    <citation type="submission" date="2021-01" db="EMBL/GenBank/DDBJ databases">
        <authorList>
            <consortium name="Genoscope - CEA"/>
            <person name="William W."/>
        </authorList>
    </citation>
    <scope>NUCLEOTIDE SEQUENCE</scope>
</reference>
<gene>
    <name evidence="1" type="ORF">PPENT_87.1.T1150002</name>
</gene>